<gene>
    <name evidence="1" type="ORF">GYN08_19115</name>
</gene>
<dbReference type="Proteomes" id="UP000800303">
    <property type="component" value="Unassembled WGS sequence"/>
</dbReference>
<evidence type="ECO:0000313" key="2">
    <source>
        <dbReference type="Proteomes" id="UP000800303"/>
    </source>
</evidence>
<comment type="caution">
    <text evidence="1">The sequence shown here is derived from an EMBL/GenBank/DDBJ whole genome shotgun (WGS) entry which is preliminary data.</text>
</comment>
<sequence>MAESRIVSGKIIEQRGNKVLTVQGGLVSSYDLRYYKLAPEETEFLPGRKEEAEAGTSPDPVVLSKWTRHAFSRPLEYEEEKSANRA</sequence>
<proteinExistence type="predicted"/>
<reference evidence="1 2" key="1">
    <citation type="submission" date="2020-01" db="EMBL/GenBank/DDBJ databases">
        <title>Polyphasic characterisation and genomic insights into a novel alkali tolerant bacterium VR-M41.</title>
        <authorList>
            <person name="Vemuluri V.R."/>
        </authorList>
    </citation>
    <scope>NUCLEOTIDE SEQUENCE [LARGE SCALE GENOMIC DNA]</scope>
    <source>
        <strain evidence="1 2">VR-M41</strain>
    </source>
</reference>
<name>A0ABX0FCS0_9BACL</name>
<protein>
    <submittedName>
        <fullName evidence="1">Uncharacterized protein</fullName>
    </submittedName>
</protein>
<keyword evidence="2" id="KW-1185">Reference proteome</keyword>
<accession>A0ABX0FCS0</accession>
<evidence type="ECO:0000313" key="1">
    <source>
        <dbReference type="EMBL" id="NGZ77403.1"/>
    </source>
</evidence>
<dbReference type="EMBL" id="JAAFGS010000008">
    <property type="protein sequence ID" value="NGZ77403.1"/>
    <property type="molecule type" value="Genomic_DNA"/>
</dbReference>
<dbReference type="RefSeq" id="WP_166277707.1">
    <property type="nucleotide sequence ID" value="NZ_JAAFGS010000008.1"/>
</dbReference>
<organism evidence="1 2">
    <name type="scientific">Saccharibacillus alkalitolerans</name>
    <dbReference type="NCBI Taxonomy" id="2705290"/>
    <lineage>
        <taxon>Bacteria</taxon>
        <taxon>Bacillati</taxon>
        <taxon>Bacillota</taxon>
        <taxon>Bacilli</taxon>
        <taxon>Bacillales</taxon>
        <taxon>Paenibacillaceae</taxon>
        <taxon>Saccharibacillus</taxon>
    </lineage>
</organism>